<evidence type="ECO:0000313" key="2">
    <source>
        <dbReference type="EMBL" id="PIW66293.1"/>
    </source>
</evidence>
<name>A0A2J0LL02_9BACT</name>
<comment type="caution">
    <text evidence="2">The sequence shown here is derived from an EMBL/GenBank/DDBJ whole genome shotgun (WGS) entry which is preliminary data.</text>
</comment>
<reference evidence="2 3" key="1">
    <citation type="submission" date="2017-09" db="EMBL/GenBank/DDBJ databases">
        <title>Depth-based differentiation of microbial function through sediment-hosted aquifers and enrichment of novel symbionts in the deep terrestrial subsurface.</title>
        <authorList>
            <person name="Probst A.J."/>
            <person name="Ladd B."/>
            <person name="Jarett J.K."/>
            <person name="Geller-Mcgrath D.E."/>
            <person name="Sieber C.M."/>
            <person name="Emerson J.B."/>
            <person name="Anantharaman K."/>
            <person name="Thomas B.C."/>
            <person name="Malmstrom R."/>
            <person name="Stieglmeier M."/>
            <person name="Klingl A."/>
            <person name="Woyke T."/>
            <person name="Ryan C.M."/>
            <person name="Banfield J.F."/>
        </authorList>
    </citation>
    <scope>NUCLEOTIDE SEQUENCE [LARGE SCALE GENOMIC DNA]</scope>
    <source>
        <strain evidence="2">CG12_big_fil_rev_8_21_14_0_65_43_15</strain>
    </source>
</reference>
<keyword evidence="1" id="KW-0472">Membrane</keyword>
<dbReference type="AlphaFoldDB" id="A0A2J0LL02"/>
<evidence type="ECO:0008006" key="4">
    <source>
        <dbReference type="Google" id="ProtNLM"/>
    </source>
</evidence>
<keyword evidence="1" id="KW-1133">Transmembrane helix</keyword>
<proteinExistence type="predicted"/>
<accession>A0A2J0LL02</accession>
<feature type="transmembrane region" description="Helical" evidence="1">
    <location>
        <begin position="77"/>
        <end position="99"/>
    </location>
</feature>
<sequence length="103" mass="12322">MTEKLYNEKEALEYLGITRQKLDELMKAKQINAYRLGGEFLRFKQPDLDQAKLLLSVEEKPQQQEVKYSFFSRIRDYVYYNDFYIIVAILIIVLLAIIFKISF</sequence>
<dbReference type="EMBL" id="PFGP01000096">
    <property type="protein sequence ID" value="PIW66293.1"/>
    <property type="molecule type" value="Genomic_DNA"/>
</dbReference>
<organism evidence="2 3">
    <name type="scientific">Candidatus Taenaricola geysiri</name>
    <dbReference type="NCBI Taxonomy" id="1974752"/>
    <lineage>
        <taxon>Bacteria</taxon>
        <taxon>Pseudomonadati</taxon>
        <taxon>Candidatus Omnitrophota</taxon>
        <taxon>Candidatus Taenaricola</taxon>
    </lineage>
</organism>
<keyword evidence="1" id="KW-0812">Transmembrane</keyword>
<protein>
    <recommendedName>
        <fullName evidence="4">Helix-turn-helix domain-containing protein</fullName>
    </recommendedName>
</protein>
<evidence type="ECO:0000256" key="1">
    <source>
        <dbReference type="SAM" id="Phobius"/>
    </source>
</evidence>
<gene>
    <name evidence="2" type="ORF">COW11_04085</name>
</gene>
<evidence type="ECO:0000313" key="3">
    <source>
        <dbReference type="Proteomes" id="UP000231267"/>
    </source>
</evidence>
<dbReference type="Proteomes" id="UP000231267">
    <property type="component" value="Unassembled WGS sequence"/>
</dbReference>